<dbReference type="GO" id="GO:0008061">
    <property type="term" value="F:chitin binding"/>
    <property type="evidence" value="ECO:0007669"/>
    <property type="project" value="UniProtKB-KW"/>
</dbReference>
<name>A0A067NYC1_PLEO1</name>
<dbReference type="InParanoid" id="A0A067NYC1"/>
<dbReference type="InterPro" id="IPR052210">
    <property type="entry name" value="LysM1-like"/>
</dbReference>
<evidence type="ECO:0000313" key="4">
    <source>
        <dbReference type="EMBL" id="KDQ28621.1"/>
    </source>
</evidence>
<proteinExistence type="predicted"/>
<reference evidence="5" key="1">
    <citation type="journal article" date="2014" name="Proc. Natl. Acad. Sci. U.S.A.">
        <title>Extensive sampling of basidiomycete genomes demonstrates inadequacy of the white-rot/brown-rot paradigm for wood decay fungi.</title>
        <authorList>
            <person name="Riley R."/>
            <person name="Salamov A.A."/>
            <person name="Brown D.W."/>
            <person name="Nagy L.G."/>
            <person name="Floudas D."/>
            <person name="Held B.W."/>
            <person name="Levasseur A."/>
            <person name="Lombard V."/>
            <person name="Morin E."/>
            <person name="Otillar R."/>
            <person name="Lindquist E.A."/>
            <person name="Sun H."/>
            <person name="LaButti K.M."/>
            <person name="Schmutz J."/>
            <person name="Jabbour D."/>
            <person name="Luo H."/>
            <person name="Baker S.E."/>
            <person name="Pisabarro A.G."/>
            <person name="Walton J.D."/>
            <person name="Blanchette R.A."/>
            <person name="Henrissat B."/>
            <person name="Martin F."/>
            <person name="Cullen D."/>
            <person name="Hibbett D.S."/>
            <person name="Grigoriev I.V."/>
        </authorList>
    </citation>
    <scope>NUCLEOTIDE SEQUENCE [LARGE SCALE GENOMIC DNA]</scope>
    <source>
        <strain evidence="5">PC15</strain>
    </source>
</reference>
<dbReference type="Proteomes" id="UP000027073">
    <property type="component" value="Unassembled WGS sequence"/>
</dbReference>
<dbReference type="InterPro" id="IPR036779">
    <property type="entry name" value="LysM_dom_sf"/>
</dbReference>
<keyword evidence="1" id="KW-0147">Chitin-binding</keyword>
<dbReference type="PANTHER" id="PTHR34997">
    <property type="entry name" value="AM15"/>
    <property type="match status" value="1"/>
</dbReference>
<keyword evidence="2" id="KW-0843">Virulence</keyword>
<evidence type="ECO:0000313" key="5">
    <source>
        <dbReference type="Proteomes" id="UP000027073"/>
    </source>
</evidence>
<dbReference type="SMART" id="SM00257">
    <property type="entry name" value="LysM"/>
    <property type="match status" value="2"/>
</dbReference>
<dbReference type="InterPro" id="IPR018392">
    <property type="entry name" value="LysM"/>
</dbReference>
<dbReference type="PANTHER" id="PTHR34997:SF1">
    <property type="entry name" value="PEPTIDOGLYCAN-BINDING LYSIN DOMAIN"/>
    <property type="match status" value="1"/>
</dbReference>
<dbReference type="EMBL" id="KL198007">
    <property type="protein sequence ID" value="KDQ28621.1"/>
    <property type="molecule type" value="Genomic_DNA"/>
</dbReference>
<feature type="non-terminal residue" evidence="4">
    <location>
        <position position="1"/>
    </location>
</feature>
<feature type="domain" description="LysM" evidence="3">
    <location>
        <begin position="16"/>
        <end position="63"/>
    </location>
</feature>
<dbReference type="PROSITE" id="PS51782">
    <property type="entry name" value="LYSM"/>
    <property type="match status" value="2"/>
</dbReference>
<dbReference type="CDD" id="cd00118">
    <property type="entry name" value="LysM"/>
    <property type="match status" value="2"/>
</dbReference>
<evidence type="ECO:0000256" key="2">
    <source>
        <dbReference type="ARBA" id="ARBA00023026"/>
    </source>
</evidence>
<dbReference type="AlphaFoldDB" id="A0A067NYC1"/>
<dbReference type="Pfam" id="PF01476">
    <property type="entry name" value="LysM"/>
    <property type="match status" value="2"/>
</dbReference>
<feature type="domain" description="LysM" evidence="3">
    <location>
        <begin position="80"/>
        <end position="125"/>
    </location>
</feature>
<gene>
    <name evidence="4" type="ORF">PLEOSDRAFT_1038797</name>
</gene>
<dbReference type="STRING" id="1137138.A0A067NYC1"/>
<organism evidence="4 5">
    <name type="scientific">Pleurotus ostreatus (strain PC15)</name>
    <name type="common">Oyster mushroom</name>
    <dbReference type="NCBI Taxonomy" id="1137138"/>
    <lineage>
        <taxon>Eukaryota</taxon>
        <taxon>Fungi</taxon>
        <taxon>Dikarya</taxon>
        <taxon>Basidiomycota</taxon>
        <taxon>Agaricomycotina</taxon>
        <taxon>Agaricomycetes</taxon>
        <taxon>Agaricomycetidae</taxon>
        <taxon>Agaricales</taxon>
        <taxon>Pleurotineae</taxon>
        <taxon>Pleurotaceae</taxon>
        <taxon>Pleurotus</taxon>
    </lineage>
</organism>
<dbReference type="OrthoDB" id="5985073at2759"/>
<dbReference type="Gene3D" id="3.10.350.10">
    <property type="entry name" value="LysM domain"/>
    <property type="match status" value="2"/>
</dbReference>
<dbReference type="HOGENOM" id="CLU_010591_6_1_1"/>
<evidence type="ECO:0000256" key="1">
    <source>
        <dbReference type="ARBA" id="ARBA00022669"/>
    </source>
</evidence>
<sequence length="148" mass="15318">IFAVGTVAQTEIPCARTYTVRPGDTCDAIAADQGVSSFQLAASNSCTINEDCTNIFPGQASMSTFTGVICLQRVCLDCNDVHVVAAGDTCTSIADEAGITVPTLEANNPNIAPNCDIRAGQVSVNPHLLIVSPDGTTMLQVLCVAQSL</sequence>
<protein>
    <recommendedName>
        <fullName evidence="3">LysM domain-containing protein</fullName>
    </recommendedName>
</protein>
<dbReference type="VEuPathDB" id="FungiDB:PLEOSDRAFT_1038797"/>
<dbReference type="SUPFAM" id="SSF54106">
    <property type="entry name" value="LysM domain"/>
    <property type="match status" value="2"/>
</dbReference>
<accession>A0A067NYC1</accession>
<evidence type="ECO:0000259" key="3">
    <source>
        <dbReference type="PROSITE" id="PS51782"/>
    </source>
</evidence>